<comment type="caution">
    <text evidence="1">The sequence shown here is derived from an EMBL/GenBank/DDBJ whole genome shotgun (WGS) entry which is preliminary data.</text>
</comment>
<reference evidence="1" key="1">
    <citation type="submission" date="2013-08" db="EMBL/GenBank/DDBJ databases">
        <authorList>
            <person name="Mendez C."/>
            <person name="Richter M."/>
            <person name="Ferrer M."/>
            <person name="Sanchez J."/>
        </authorList>
    </citation>
    <scope>NUCLEOTIDE SEQUENCE</scope>
</reference>
<feature type="non-terminal residue" evidence="1">
    <location>
        <position position="1"/>
    </location>
</feature>
<accession>T1AH11</accession>
<reference evidence="1" key="2">
    <citation type="journal article" date="2014" name="ISME J.">
        <title>Microbial stratification in low pH oxic and suboxic macroscopic growths along an acid mine drainage.</title>
        <authorList>
            <person name="Mendez-Garcia C."/>
            <person name="Mesa V."/>
            <person name="Sprenger R.R."/>
            <person name="Richter M."/>
            <person name="Diez M.S."/>
            <person name="Solano J."/>
            <person name="Bargiela R."/>
            <person name="Golyshina O.V."/>
            <person name="Manteca A."/>
            <person name="Ramos J.L."/>
            <person name="Gallego J.R."/>
            <person name="Llorente I."/>
            <person name="Martins Dos Santos V.A."/>
            <person name="Jensen O.N."/>
            <person name="Pelaez A.I."/>
            <person name="Sanchez J."/>
            <person name="Ferrer M."/>
        </authorList>
    </citation>
    <scope>NUCLEOTIDE SEQUENCE</scope>
</reference>
<dbReference type="AlphaFoldDB" id="T1AH11"/>
<organism evidence="1">
    <name type="scientific">mine drainage metagenome</name>
    <dbReference type="NCBI Taxonomy" id="410659"/>
    <lineage>
        <taxon>unclassified sequences</taxon>
        <taxon>metagenomes</taxon>
        <taxon>ecological metagenomes</taxon>
    </lineage>
</organism>
<dbReference type="EMBL" id="AUZZ01007992">
    <property type="protein sequence ID" value="EQD40289.1"/>
    <property type="molecule type" value="Genomic_DNA"/>
</dbReference>
<protein>
    <submittedName>
        <fullName evidence="1">Alpha-N-arabinofuranosidase 1</fullName>
    </submittedName>
</protein>
<proteinExistence type="predicted"/>
<name>T1AH11_9ZZZZ</name>
<evidence type="ECO:0000313" key="1">
    <source>
        <dbReference type="EMBL" id="EQD40289.1"/>
    </source>
</evidence>
<gene>
    <name evidence="1" type="ORF">B2A_11076</name>
</gene>
<sequence length="83" mass="9336">YLSLAVVNATRSRQRFELHVSGAELGARPTLWRMTGRNVRAADTLGRKPQVVVKKFVMRRIPSAITVAPISVDIYHIPLVRAR</sequence>